<dbReference type="PANTHER" id="PTHR30349:SF64">
    <property type="entry name" value="PROPHAGE INTEGRASE INTD-RELATED"/>
    <property type="match status" value="1"/>
</dbReference>
<evidence type="ECO:0000259" key="4">
    <source>
        <dbReference type="PROSITE" id="PS51898"/>
    </source>
</evidence>
<dbReference type="PROSITE" id="PS51898">
    <property type="entry name" value="TYR_RECOMBINASE"/>
    <property type="match status" value="1"/>
</dbReference>
<comment type="similarity">
    <text evidence="1">Belongs to the 'phage' integrase family.</text>
</comment>
<dbReference type="GO" id="GO:0015074">
    <property type="term" value="P:DNA integration"/>
    <property type="evidence" value="ECO:0007669"/>
    <property type="project" value="InterPro"/>
</dbReference>
<dbReference type="GO" id="GO:0006310">
    <property type="term" value="P:DNA recombination"/>
    <property type="evidence" value="ECO:0007669"/>
    <property type="project" value="UniProtKB-KW"/>
</dbReference>
<dbReference type="Pfam" id="PF00589">
    <property type="entry name" value="Phage_integrase"/>
    <property type="match status" value="1"/>
</dbReference>
<evidence type="ECO:0000313" key="5">
    <source>
        <dbReference type="EMBL" id="ATA82882.1"/>
    </source>
</evidence>
<dbReference type="Proteomes" id="UP000217276">
    <property type="component" value="Chromosome"/>
</dbReference>
<dbReference type="InterPro" id="IPR002104">
    <property type="entry name" value="Integrase_catalytic"/>
</dbReference>
<accession>A0A250FCL4</accession>
<keyword evidence="2" id="KW-0238">DNA-binding</keyword>
<organism evidence="5 6">
    <name type="scientific">Capnocytophaga leadbetteri</name>
    <dbReference type="NCBI Taxonomy" id="327575"/>
    <lineage>
        <taxon>Bacteria</taxon>
        <taxon>Pseudomonadati</taxon>
        <taxon>Bacteroidota</taxon>
        <taxon>Flavobacteriia</taxon>
        <taxon>Flavobacteriales</taxon>
        <taxon>Flavobacteriaceae</taxon>
        <taxon>Capnocytophaga</taxon>
    </lineage>
</organism>
<name>A0A250FCL4_9FLAO</name>
<gene>
    <name evidence="5" type="ORF">CGC53_01415</name>
</gene>
<dbReference type="AlphaFoldDB" id="A0A250FCL4"/>
<evidence type="ECO:0000256" key="1">
    <source>
        <dbReference type="ARBA" id="ARBA00008857"/>
    </source>
</evidence>
<feature type="domain" description="Tyr recombinase" evidence="4">
    <location>
        <begin position="187"/>
        <end position="366"/>
    </location>
</feature>
<proteinExistence type="inferred from homology"/>
<keyword evidence="6" id="KW-1185">Reference proteome</keyword>
<dbReference type="InterPro" id="IPR013762">
    <property type="entry name" value="Integrase-like_cat_sf"/>
</dbReference>
<dbReference type="GO" id="GO:0003677">
    <property type="term" value="F:DNA binding"/>
    <property type="evidence" value="ECO:0007669"/>
    <property type="project" value="UniProtKB-KW"/>
</dbReference>
<dbReference type="KEGG" id="clk:CGC53_01415"/>
<dbReference type="InterPro" id="IPR010998">
    <property type="entry name" value="Integrase_recombinase_N"/>
</dbReference>
<dbReference type="Pfam" id="PF13102">
    <property type="entry name" value="Phage_int_SAM_5"/>
    <property type="match status" value="1"/>
</dbReference>
<dbReference type="InterPro" id="IPR011010">
    <property type="entry name" value="DNA_brk_join_enz"/>
</dbReference>
<evidence type="ECO:0000256" key="2">
    <source>
        <dbReference type="ARBA" id="ARBA00023125"/>
    </source>
</evidence>
<keyword evidence="3" id="KW-0233">DNA recombination</keyword>
<reference evidence="6" key="1">
    <citation type="submission" date="2017-06" db="EMBL/GenBank/DDBJ databases">
        <title>Capnocytophaga spp. assemblies.</title>
        <authorList>
            <person name="Gulvik C.A."/>
        </authorList>
    </citation>
    <scope>NUCLEOTIDE SEQUENCE [LARGE SCALE GENOMIC DNA]</scope>
    <source>
        <strain evidence="6">H6253</strain>
    </source>
</reference>
<evidence type="ECO:0000256" key="3">
    <source>
        <dbReference type="ARBA" id="ARBA00023172"/>
    </source>
</evidence>
<dbReference type="PANTHER" id="PTHR30349">
    <property type="entry name" value="PHAGE INTEGRASE-RELATED"/>
    <property type="match status" value="1"/>
</dbReference>
<protein>
    <submittedName>
        <fullName evidence="5">Integrase</fullName>
    </submittedName>
</protein>
<dbReference type="InterPro" id="IPR050090">
    <property type="entry name" value="Tyrosine_recombinase_XerCD"/>
</dbReference>
<dbReference type="SUPFAM" id="SSF56349">
    <property type="entry name" value="DNA breaking-rejoining enzymes"/>
    <property type="match status" value="1"/>
</dbReference>
<dbReference type="Gene3D" id="1.10.443.10">
    <property type="entry name" value="Intergrase catalytic core"/>
    <property type="match status" value="1"/>
</dbReference>
<dbReference type="CDD" id="cd00397">
    <property type="entry name" value="DNA_BRE_C"/>
    <property type="match status" value="1"/>
</dbReference>
<dbReference type="Gene3D" id="1.10.150.130">
    <property type="match status" value="1"/>
</dbReference>
<evidence type="ECO:0000313" key="6">
    <source>
        <dbReference type="Proteomes" id="UP000217276"/>
    </source>
</evidence>
<dbReference type="InterPro" id="IPR025269">
    <property type="entry name" value="SAM-like_dom"/>
</dbReference>
<sequence length="367" mass="43422">MGFKPAELRIGVDWLIVYYARNPLTGLLERFRNRVPKMANKKERTKYAQKMIYNLNEKLYAGWSPFEEMDDVSLKQIKDCVEMYLKTIEKETKDGVKRDSSLRTIQTFIRLFLKFINEKYKQAVFISQIDIRVINHFLDDVYLKKNTSVHTYNSYLMRLRAFFNFCISKGFISKNPAEGIKSKRVTEKTRVVLNDKEKERLARLRYDDFHLYVLCMTTYYCFIRPKELLMLKVGDVNLEKGYITIPAEVAKNRKTESVTIPNLFLPDLQAHIGKATADCYLFGWKWQANTKKATRLDYHWDKIKEKYNFRKEVQFYSLKDTGITDMLNAGVPAIKVRDQARHSDLKITEVYTTRNKFADEVVKNIQY</sequence>
<dbReference type="EMBL" id="CP022384">
    <property type="protein sequence ID" value="ATA82882.1"/>
    <property type="molecule type" value="Genomic_DNA"/>
</dbReference>